<evidence type="ECO:0000313" key="3">
    <source>
        <dbReference type="EMBL" id="KAL3831543.1"/>
    </source>
</evidence>
<name>A0ABD3T5C9_SINWO</name>
<keyword evidence="2" id="KW-0472">Membrane</keyword>
<dbReference type="EMBL" id="JBJQND010000019">
    <property type="protein sequence ID" value="KAL3831543.1"/>
    <property type="molecule type" value="Genomic_DNA"/>
</dbReference>
<sequence>MPVVPGNIESRGMEFQKTTPISVFSCFDLDICRTNLDFCNERRKVCEKCEDYEYTCGKNIQPVGCTKYCVDLLVAKKLQEERQKSQHNLMESEGAKTNVTTEKPPESIEKSKTHEVTLIIIISIMVISIIVLVVFIVYREKKRKQSATKEVPETQLGLLGKDVETPVESSLAYSSVPIQDDKADVTSPVPSAPSISQETFDPDQTKPKMNRNRDKCVPSAYQGPKIGDLHLGRQQQVDKAFSEIQQREEDFDEPTSSGYNSAFSTPTVPRSESTIINNTISINWNPNAPNHLSTSASEETTVVEDPNKNIPFGKQESGKMESAMSLSEVLHKNQVKPDLEHCHRLMVFIM</sequence>
<feature type="region of interest" description="Disordered" evidence="1">
    <location>
        <begin position="181"/>
        <end position="227"/>
    </location>
</feature>
<comment type="caution">
    <text evidence="3">The sequence shown here is derived from an EMBL/GenBank/DDBJ whole genome shotgun (WGS) entry which is preliminary data.</text>
</comment>
<dbReference type="AlphaFoldDB" id="A0ABD3T5C9"/>
<reference evidence="3 4" key="1">
    <citation type="submission" date="2024-11" db="EMBL/GenBank/DDBJ databases">
        <title>Chromosome-level genome assembly of the freshwater bivalve Anodonta woodiana.</title>
        <authorList>
            <person name="Chen X."/>
        </authorList>
    </citation>
    <scope>NUCLEOTIDE SEQUENCE [LARGE SCALE GENOMIC DNA]</scope>
    <source>
        <strain evidence="3">MN2024</strain>
        <tissue evidence="3">Gills</tissue>
    </source>
</reference>
<feature type="compositionally biased region" description="Polar residues" evidence="1">
    <location>
        <begin position="254"/>
        <end position="269"/>
    </location>
</feature>
<organism evidence="3 4">
    <name type="scientific">Sinanodonta woodiana</name>
    <name type="common">Chinese pond mussel</name>
    <name type="synonym">Anodonta woodiana</name>
    <dbReference type="NCBI Taxonomy" id="1069815"/>
    <lineage>
        <taxon>Eukaryota</taxon>
        <taxon>Metazoa</taxon>
        <taxon>Spiralia</taxon>
        <taxon>Lophotrochozoa</taxon>
        <taxon>Mollusca</taxon>
        <taxon>Bivalvia</taxon>
        <taxon>Autobranchia</taxon>
        <taxon>Heteroconchia</taxon>
        <taxon>Palaeoheterodonta</taxon>
        <taxon>Unionida</taxon>
        <taxon>Unionoidea</taxon>
        <taxon>Unionidae</taxon>
        <taxon>Unioninae</taxon>
        <taxon>Sinanodonta</taxon>
    </lineage>
</organism>
<feature type="compositionally biased region" description="Basic and acidic residues" evidence="1">
    <location>
        <begin position="203"/>
        <end position="216"/>
    </location>
</feature>
<dbReference type="Proteomes" id="UP001634394">
    <property type="component" value="Unassembled WGS sequence"/>
</dbReference>
<feature type="transmembrane region" description="Helical" evidence="2">
    <location>
        <begin position="116"/>
        <end position="138"/>
    </location>
</feature>
<accession>A0ABD3T5C9</accession>
<feature type="region of interest" description="Disordered" evidence="1">
    <location>
        <begin position="290"/>
        <end position="317"/>
    </location>
</feature>
<protein>
    <submittedName>
        <fullName evidence="3">Uncharacterized protein</fullName>
    </submittedName>
</protein>
<evidence type="ECO:0000256" key="2">
    <source>
        <dbReference type="SAM" id="Phobius"/>
    </source>
</evidence>
<evidence type="ECO:0000256" key="1">
    <source>
        <dbReference type="SAM" id="MobiDB-lite"/>
    </source>
</evidence>
<proteinExistence type="predicted"/>
<feature type="region of interest" description="Disordered" evidence="1">
    <location>
        <begin position="84"/>
        <end position="108"/>
    </location>
</feature>
<keyword evidence="2" id="KW-1133">Transmembrane helix</keyword>
<keyword evidence="2" id="KW-0812">Transmembrane</keyword>
<feature type="region of interest" description="Disordered" evidence="1">
    <location>
        <begin position="247"/>
        <end position="269"/>
    </location>
</feature>
<evidence type="ECO:0000313" key="4">
    <source>
        <dbReference type="Proteomes" id="UP001634394"/>
    </source>
</evidence>
<gene>
    <name evidence="3" type="ORF">ACJMK2_023284</name>
</gene>
<feature type="compositionally biased region" description="Polar residues" evidence="1">
    <location>
        <begin position="290"/>
        <end position="300"/>
    </location>
</feature>
<keyword evidence="4" id="KW-1185">Reference proteome</keyword>